<proteinExistence type="predicted"/>
<feature type="compositionally biased region" description="Polar residues" evidence="1">
    <location>
        <begin position="73"/>
        <end position="89"/>
    </location>
</feature>
<name>A0A8J6CAW3_DIALT</name>
<keyword evidence="3" id="KW-1185">Reference proteome</keyword>
<dbReference type="AlphaFoldDB" id="A0A8J6CAW3"/>
<comment type="caution">
    <text evidence="2">The sequence shown here is derived from an EMBL/GenBank/DDBJ whole genome shotgun (WGS) entry which is preliminary data.</text>
</comment>
<gene>
    <name evidence="2" type="ORF">KFE25_010634</name>
</gene>
<accession>A0A8J6CAW3</accession>
<sequence>MQARACRKLCRLAALLQTRRARMRGAAHSAVAGAGSDSGRLFACRRLQRRRPTRRRGAALGAGSWRHAHPPSLLTQNIGSPDFLSQSPR</sequence>
<evidence type="ECO:0000313" key="3">
    <source>
        <dbReference type="Proteomes" id="UP000751190"/>
    </source>
</evidence>
<evidence type="ECO:0000313" key="2">
    <source>
        <dbReference type="EMBL" id="KAG8460883.1"/>
    </source>
</evidence>
<protein>
    <submittedName>
        <fullName evidence="2">Uncharacterized protein</fullName>
    </submittedName>
</protein>
<feature type="compositionally biased region" description="Basic residues" evidence="1">
    <location>
        <begin position="46"/>
        <end position="57"/>
    </location>
</feature>
<dbReference type="Proteomes" id="UP000751190">
    <property type="component" value="Unassembled WGS sequence"/>
</dbReference>
<organism evidence="2 3">
    <name type="scientific">Diacronema lutheri</name>
    <name type="common">Unicellular marine alga</name>
    <name type="synonym">Monochrysis lutheri</name>
    <dbReference type="NCBI Taxonomy" id="2081491"/>
    <lineage>
        <taxon>Eukaryota</taxon>
        <taxon>Haptista</taxon>
        <taxon>Haptophyta</taxon>
        <taxon>Pavlovophyceae</taxon>
        <taxon>Pavlovales</taxon>
        <taxon>Pavlovaceae</taxon>
        <taxon>Diacronema</taxon>
    </lineage>
</organism>
<evidence type="ECO:0000256" key="1">
    <source>
        <dbReference type="SAM" id="MobiDB-lite"/>
    </source>
</evidence>
<reference evidence="2" key="1">
    <citation type="submission" date="2021-05" db="EMBL/GenBank/DDBJ databases">
        <title>The genome of the haptophyte Pavlova lutheri (Diacronema luteri, Pavlovales) - a model for lipid biosynthesis in eukaryotic algae.</title>
        <authorList>
            <person name="Hulatt C.J."/>
            <person name="Posewitz M.C."/>
        </authorList>
    </citation>
    <scope>NUCLEOTIDE SEQUENCE</scope>
    <source>
        <strain evidence="2">NIVA-4/92</strain>
    </source>
</reference>
<dbReference type="EMBL" id="JAGTXO010000029">
    <property type="protein sequence ID" value="KAG8460883.1"/>
    <property type="molecule type" value="Genomic_DNA"/>
</dbReference>
<feature type="region of interest" description="Disordered" evidence="1">
    <location>
        <begin position="45"/>
        <end position="89"/>
    </location>
</feature>